<evidence type="ECO:0000313" key="3">
    <source>
        <dbReference type="Proteomes" id="UP000808337"/>
    </source>
</evidence>
<dbReference type="AlphaFoldDB" id="A0A9D7SSD0"/>
<feature type="transmembrane region" description="Helical" evidence="1">
    <location>
        <begin position="88"/>
        <end position="108"/>
    </location>
</feature>
<comment type="caution">
    <text evidence="2">The sequence shown here is derived from an EMBL/GenBank/DDBJ whole genome shotgun (WGS) entry which is preliminary data.</text>
</comment>
<dbReference type="EMBL" id="JADKGY010000001">
    <property type="protein sequence ID" value="MBK9980885.1"/>
    <property type="molecule type" value="Genomic_DNA"/>
</dbReference>
<name>A0A9D7SSD0_9BACT</name>
<reference evidence="2 3" key="1">
    <citation type="submission" date="2020-10" db="EMBL/GenBank/DDBJ databases">
        <title>Connecting structure to function with the recovery of over 1000 high-quality activated sludge metagenome-assembled genomes encoding full-length rRNA genes using long-read sequencing.</title>
        <authorList>
            <person name="Singleton C.M."/>
            <person name="Petriglieri F."/>
            <person name="Kristensen J.M."/>
            <person name="Kirkegaard R.H."/>
            <person name="Michaelsen T.Y."/>
            <person name="Andersen M.H."/>
            <person name="Karst S.M."/>
            <person name="Dueholm M.S."/>
            <person name="Nielsen P.H."/>
            <person name="Albertsen M."/>
        </authorList>
    </citation>
    <scope>NUCLEOTIDE SEQUENCE [LARGE SCALE GENOMIC DNA]</scope>
    <source>
        <strain evidence="2">Ribe_18-Q3-R11-54_MAXAC.273</strain>
    </source>
</reference>
<feature type="transmembrane region" description="Helical" evidence="1">
    <location>
        <begin position="57"/>
        <end position="76"/>
    </location>
</feature>
<accession>A0A9D7SSD0</accession>
<organism evidence="2 3">
    <name type="scientific">Candidatus Opimibacter skivensis</name>
    <dbReference type="NCBI Taxonomy" id="2982028"/>
    <lineage>
        <taxon>Bacteria</taxon>
        <taxon>Pseudomonadati</taxon>
        <taxon>Bacteroidota</taxon>
        <taxon>Saprospiria</taxon>
        <taxon>Saprospirales</taxon>
        <taxon>Saprospiraceae</taxon>
        <taxon>Candidatus Opimibacter</taxon>
    </lineage>
</organism>
<evidence type="ECO:0000313" key="2">
    <source>
        <dbReference type="EMBL" id="MBK9980885.1"/>
    </source>
</evidence>
<keyword evidence="1" id="KW-1133">Transmembrane helix</keyword>
<dbReference type="Proteomes" id="UP000808337">
    <property type="component" value="Unassembled WGS sequence"/>
</dbReference>
<sequence length="112" mass="12849">MDRFGTTHSIKIFFGEFFDHSHIPQWIIYSLPGALWMLALMLCVMMIWDFKLDSRSLPWIIGAFCVGLLFEIGQGMHCIKGTFDVIDLLFILIGASIPVLFTVLKFRFGKSK</sequence>
<protein>
    <submittedName>
        <fullName evidence="2">Uncharacterized protein</fullName>
    </submittedName>
</protein>
<feature type="transmembrane region" description="Helical" evidence="1">
    <location>
        <begin position="26"/>
        <end position="48"/>
    </location>
</feature>
<keyword evidence="1" id="KW-0472">Membrane</keyword>
<gene>
    <name evidence="2" type="ORF">IPP15_00430</name>
</gene>
<proteinExistence type="predicted"/>
<keyword evidence="1" id="KW-0812">Transmembrane</keyword>
<evidence type="ECO:0000256" key="1">
    <source>
        <dbReference type="SAM" id="Phobius"/>
    </source>
</evidence>